<dbReference type="PANTHER" id="PTHR45726">
    <property type="entry name" value="LEUKOTRIENE A-4 HYDROLASE"/>
    <property type="match status" value="1"/>
</dbReference>
<gene>
    <name evidence="5" type="ORF">BST85_06675</name>
</gene>
<feature type="binding site" evidence="2">
    <location>
        <position position="333"/>
    </location>
    <ligand>
        <name>Zn(2+)</name>
        <dbReference type="ChEBI" id="CHEBI:29105"/>
        <note>catalytic</note>
    </ligand>
</feature>
<dbReference type="Proteomes" id="UP000239800">
    <property type="component" value="Unassembled WGS sequence"/>
</dbReference>
<sequence length="542" mass="62661">MRINLILLILLLWSTSLLAQTYTREDSIRGSITPERAWWDLQHYDLEVKVYPQQQYISGTNVITFKTISTSDKMQIDLQAPMQIDSVVYKGQIIKVTNEASAHYLELPEIDISAEDQVTIYWSGEPKVAVRPPWDGGWTWQQDSNGKAFIATSNQGIGSSVWWPNKDHPADEPDKGVDLKINVPAGLTAVGNGRLLRKWEAADRITYHWKVVNPINNYGVNVNIGDYVNFQETYAGEAGNLDLDYWVLRENEEKAREQFKQTPMMMKAFEHWFGPYPFYEDSFKLVEVPYLGMEHQSSVTYGNGYQNGYRGTDLSGSGWGLKFDFIIIHEAGHEWFANNITNTDVADMWIHEGFTAYSENLYLDYYHGTDASADYVIGTRRNIQNQTPIIGDYGVARSGGNDMYYKGANMLHTLRQLVEDDEKWRQMLRGLNKEFYHQTVSSKQVEDYLSAQKGADLSSFFDQYLRTSKIPVLNYSIEDKTLEFYYENIIEGFDMPVIALINGEEQWIFPKATLEQLEWKETIEKFEIKRDFYINSENHKKN</sequence>
<dbReference type="InterPro" id="IPR034015">
    <property type="entry name" value="M1_LTA4H"/>
</dbReference>
<evidence type="ECO:0000313" key="6">
    <source>
        <dbReference type="Proteomes" id="UP000239800"/>
    </source>
</evidence>
<evidence type="ECO:0000313" key="5">
    <source>
        <dbReference type="EMBL" id="PQB04613.1"/>
    </source>
</evidence>
<dbReference type="InterPro" id="IPR042097">
    <property type="entry name" value="Aminopeptidase_N-like_N_sf"/>
</dbReference>
<name>A0A2S7KPW5_9FLAO</name>
<dbReference type="RefSeq" id="WP_104812541.1">
    <property type="nucleotide sequence ID" value="NZ_MQUB01000001.1"/>
</dbReference>
<dbReference type="Gene3D" id="1.10.390.10">
    <property type="entry name" value="Neutral Protease Domain 2"/>
    <property type="match status" value="1"/>
</dbReference>
<dbReference type="SUPFAM" id="SSF55486">
    <property type="entry name" value="Metalloproteases ('zincins'), catalytic domain"/>
    <property type="match status" value="1"/>
</dbReference>
<dbReference type="GO" id="GO:0008237">
    <property type="term" value="F:metallopeptidase activity"/>
    <property type="evidence" value="ECO:0007669"/>
    <property type="project" value="InterPro"/>
</dbReference>
<dbReference type="OrthoDB" id="100605at2"/>
<comment type="cofactor">
    <cofactor evidence="2">
        <name>Zn(2+)</name>
        <dbReference type="ChEBI" id="CHEBI:29105"/>
    </cofactor>
    <text evidence="2">Binds 1 zinc ion per subunit.</text>
</comment>
<feature type="binding site" evidence="2">
    <location>
        <position position="329"/>
    </location>
    <ligand>
        <name>Zn(2+)</name>
        <dbReference type="ChEBI" id="CHEBI:29105"/>
        <note>catalytic</note>
    </ligand>
</feature>
<dbReference type="CDD" id="cd09603">
    <property type="entry name" value="M1_APN_like"/>
    <property type="match status" value="1"/>
</dbReference>
<dbReference type="InterPro" id="IPR027268">
    <property type="entry name" value="Peptidase_M4/M1_CTD_sf"/>
</dbReference>
<dbReference type="GO" id="GO:0008270">
    <property type="term" value="F:zinc ion binding"/>
    <property type="evidence" value="ECO:0007669"/>
    <property type="project" value="InterPro"/>
</dbReference>
<evidence type="ECO:0000256" key="1">
    <source>
        <dbReference type="PIRSR" id="PIRSR634015-1"/>
    </source>
</evidence>
<dbReference type="AlphaFoldDB" id="A0A2S7KPW5"/>
<feature type="active site" description="Proton acceptor" evidence="1">
    <location>
        <position position="330"/>
    </location>
</feature>
<dbReference type="Pfam" id="PF01433">
    <property type="entry name" value="Peptidase_M1"/>
    <property type="match status" value="1"/>
</dbReference>
<dbReference type="Gene3D" id="2.60.40.1730">
    <property type="entry name" value="tricorn interacting facor f3 domain"/>
    <property type="match status" value="1"/>
</dbReference>
<keyword evidence="3" id="KW-0732">Signal</keyword>
<keyword evidence="2" id="KW-0862">Zinc</keyword>
<feature type="chain" id="PRO_5015617924" evidence="3">
    <location>
        <begin position="20"/>
        <end position="542"/>
    </location>
</feature>
<evidence type="ECO:0000256" key="3">
    <source>
        <dbReference type="SAM" id="SignalP"/>
    </source>
</evidence>
<protein>
    <submittedName>
        <fullName evidence="5">Peptidase M1</fullName>
    </submittedName>
</protein>
<evidence type="ECO:0000256" key="2">
    <source>
        <dbReference type="PIRSR" id="PIRSR634015-3"/>
    </source>
</evidence>
<feature type="domain" description="Peptidase M1 membrane alanine aminopeptidase" evidence="4">
    <location>
        <begin position="263"/>
        <end position="464"/>
    </location>
</feature>
<organism evidence="5 6">
    <name type="scientific">Aureitalea marina</name>
    <dbReference type="NCBI Taxonomy" id="930804"/>
    <lineage>
        <taxon>Bacteria</taxon>
        <taxon>Pseudomonadati</taxon>
        <taxon>Bacteroidota</taxon>
        <taxon>Flavobacteriia</taxon>
        <taxon>Flavobacteriales</taxon>
        <taxon>Flavobacteriaceae</taxon>
        <taxon>Aureitalea</taxon>
    </lineage>
</organism>
<keyword evidence="2" id="KW-0479">Metal-binding</keyword>
<dbReference type="InterPro" id="IPR014782">
    <property type="entry name" value="Peptidase_M1_dom"/>
</dbReference>
<comment type="caution">
    <text evidence="5">The sequence shown here is derived from an EMBL/GenBank/DDBJ whole genome shotgun (WGS) entry which is preliminary data.</text>
</comment>
<accession>A0A2S7KPW5</accession>
<feature type="binding site" evidence="2">
    <location>
        <position position="352"/>
    </location>
    <ligand>
        <name>Zn(2+)</name>
        <dbReference type="ChEBI" id="CHEBI:29105"/>
        <note>catalytic</note>
    </ligand>
</feature>
<dbReference type="EMBL" id="MQUB01000001">
    <property type="protein sequence ID" value="PQB04613.1"/>
    <property type="molecule type" value="Genomic_DNA"/>
</dbReference>
<dbReference type="PANTHER" id="PTHR45726:SF3">
    <property type="entry name" value="LEUKOTRIENE A-4 HYDROLASE"/>
    <property type="match status" value="1"/>
</dbReference>
<evidence type="ECO:0000259" key="4">
    <source>
        <dbReference type="Pfam" id="PF01433"/>
    </source>
</evidence>
<reference evidence="5 6" key="1">
    <citation type="submission" date="2016-11" db="EMBL/GenBank/DDBJ databases">
        <title>Trade-off between light-utilization and light-protection in marine flavobacteria.</title>
        <authorList>
            <person name="Kumagai Y."/>
        </authorList>
    </citation>
    <scope>NUCLEOTIDE SEQUENCE [LARGE SCALE GENOMIC DNA]</scope>
    <source>
        <strain evidence="5 6">NBRC 107741</strain>
    </source>
</reference>
<proteinExistence type="predicted"/>
<feature type="signal peptide" evidence="3">
    <location>
        <begin position="1"/>
        <end position="19"/>
    </location>
</feature>
<feature type="active site" description="Proton donor" evidence="1">
    <location>
        <position position="404"/>
    </location>
</feature>
<dbReference type="SUPFAM" id="SSF63737">
    <property type="entry name" value="Leukotriene A4 hydrolase N-terminal domain"/>
    <property type="match status" value="1"/>
</dbReference>
<keyword evidence="6" id="KW-1185">Reference proteome</keyword>